<gene>
    <name evidence="1" type="ORF">HPB47_005684</name>
</gene>
<dbReference type="Proteomes" id="UP000805193">
    <property type="component" value="Unassembled WGS sequence"/>
</dbReference>
<evidence type="ECO:0000313" key="2">
    <source>
        <dbReference type="Proteomes" id="UP000805193"/>
    </source>
</evidence>
<sequence length="190" mass="21170">MHDAAPQHLDVPWLLLLPVLWVNVVCRTENAGYPDNYERTDTCDAALALGVLVRCPRRYLGEPRRTRKVAVPAARAPVSTLDASQGSEDSSIENLIVVHINQRFGHLLADMNKQGGGLTLAKRAVLTVWSPWSSNQRQSASSMEQSNGIVKETRLINETQQHTEKNDERPGYRPVKFSPVAHLTQSNKPQ</sequence>
<protein>
    <submittedName>
        <fullName evidence="1">Uncharacterized protein</fullName>
    </submittedName>
</protein>
<dbReference type="EMBL" id="JABSTQ010010855">
    <property type="protein sequence ID" value="KAG0417355.1"/>
    <property type="molecule type" value="Genomic_DNA"/>
</dbReference>
<accession>A0AC60PDK8</accession>
<keyword evidence="2" id="KW-1185">Reference proteome</keyword>
<feature type="non-terminal residue" evidence="1">
    <location>
        <position position="190"/>
    </location>
</feature>
<organism evidence="1 2">
    <name type="scientific">Ixodes persulcatus</name>
    <name type="common">Taiga tick</name>
    <dbReference type="NCBI Taxonomy" id="34615"/>
    <lineage>
        <taxon>Eukaryota</taxon>
        <taxon>Metazoa</taxon>
        <taxon>Ecdysozoa</taxon>
        <taxon>Arthropoda</taxon>
        <taxon>Chelicerata</taxon>
        <taxon>Arachnida</taxon>
        <taxon>Acari</taxon>
        <taxon>Parasitiformes</taxon>
        <taxon>Ixodida</taxon>
        <taxon>Ixodoidea</taxon>
        <taxon>Ixodidae</taxon>
        <taxon>Ixodinae</taxon>
        <taxon>Ixodes</taxon>
    </lineage>
</organism>
<comment type="caution">
    <text evidence="1">The sequence shown here is derived from an EMBL/GenBank/DDBJ whole genome shotgun (WGS) entry which is preliminary data.</text>
</comment>
<name>A0AC60PDK8_IXOPE</name>
<reference evidence="1 2" key="1">
    <citation type="journal article" date="2020" name="Cell">
        <title>Large-Scale Comparative Analyses of Tick Genomes Elucidate Their Genetic Diversity and Vector Capacities.</title>
        <authorList>
            <consortium name="Tick Genome and Microbiome Consortium (TIGMIC)"/>
            <person name="Jia N."/>
            <person name="Wang J."/>
            <person name="Shi W."/>
            <person name="Du L."/>
            <person name="Sun Y."/>
            <person name="Zhan W."/>
            <person name="Jiang J.F."/>
            <person name="Wang Q."/>
            <person name="Zhang B."/>
            <person name="Ji P."/>
            <person name="Bell-Sakyi L."/>
            <person name="Cui X.M."/>
            <person name="Yuan T.T."/>
            <person name="Jiang B.G."/>
            <person name="Yang W.F."/>
            <person name="Lam T.T."/>
            <person name="Chang Q.C."/>
            <person name="Ding S.J."/>
            <person name="Wang X.J."/>
            <person name="Zhu J.G."/>
            <person name="Ruan X.D."/>
            <person name="Zhao L."/>
            <person name="Wei J.T."/>
            <person name="Ye R.Z."/>
            <person name="Que T.C."/>
            <person name="Du C.H."/>
            <person name="Zhou Y.H."/>
            <person name="Cheng J.X."/>
            <person name="Dai P.F."/>
            <person name="Guo W.B."/>
            <person name="Han X.H."/>
            <person name="Huang E.J."/>
            <person name="Li L.F."/>
            <person name="Wei W."/>
            <person name="Gao Y.C."/>
            <person name="Liu J.Z."/>
            <person name="Shao H.Z."/>
            <person name="Wang X."/>
            <person name="Wang C.C."/>
            <person name="Yang T.C."/>
            <person name="Huo Q.B."/>
            <person name="Li W."/>
            <person name="Chen H.Y."/>
            <person name="Chen S.E."/>
            <person name="Zhou L.G."/>
            <person name="Ni X.B."/>
            <person name="Tian J.H."/>
            <person name="Sheng Y."/>
            <person name="Liu T."/>
            <person name="Pan Y.S."/>
            <person name="Xia L.Y."/>
            <person name="Li J."/>
            <person name="Zhao F."/>
            <person name="Cao W.C."/>
        </authorList>
    </citation>
    <scope>NUCLEOTIDE SEQUENCE [LARGE SCALE GENOMIC DNA]</scope>
    <source>
        <strain evidence="1">Iper-2018</strain>
    </source>
</reference>
<evidence type="ECO:0000313" key="1">
    <source>
        <dbReference type="EMBL" id="KAG0417355.1"/>
    </source>
</evidence>
<proteinExistence type="predicted"/>